<evidence type="ECO:0000256" key="5">
    <source>
        <dbReference type="ARBA" id="ARBA00022989"/>
    </source>
</evidence>
<accession>A0ABS4VZS4</accession>
<dbReference type="PIRSF" id="PIRSF006066">
    <property type="entry name" value="HI0050"/>
    <property type="match status" value="1"/>
</dbReference>
<reference evidence="9 10" key="1">
    <citation type="submission" date="2021-03" db="EMBL/GenBank/DDBJ databases">
        <title>Sequencing the genomes of 1000 actinobacteria strains.</title>
        <authorList>
            <person name="Klenk H.-P."/>
        </authorList>
    </citation>
    <scope>NUCLEOTIDE SEQUENCE [LARGE SCALE GENOMIC DNA]</scope>
    <source>
        <strain evidence="9 10">DSM 45256</strain>
    </source>
</reference>
<feature type="transmembrane region" description="Helical" evidence="7">
    <location>
        <begin position="270"/>
        <end position="295"/>
    </location>
</feature>
<dbReference type="PANTHER" id="PTHR33362:SF5">
    <property type="entry name" value="C4-DICARBOXYLATE TRAP TRANSPORTER LARGE PERMEASE PROTEIN DCTM"/>
    <property type="match status" value="1"/>
</dbReference>
<evidence type="ECO:0000313" key="9">
    <source>
        <dbReference type="EMBL" id="MBP2369448.1"/>
    </source>
</evidence>
<gene>
    <name evidence="9" type="ORF">JOF36_005144</name>
</gene>
<feature type="transmembrane region" description="Helical" evidence="7">
    <location>
        <begin position="216"/>
        <end position="236"/>
    </location>
</feature>
<dbReference type="Pfam" id="PF06808">
    <property type="entry name" value="DctM"/>
    <property type="match status" value="1"/>
</dbReference>
<dbReference type="NCBIfam" id="TIGR00786">
    <property type="entry name" value="dctM"/>
    <property type="match status" value="1"/>
</dbReference>
<feature type="transmembrane region" description="Helical" evidence="7">
    <location>
        <begin position="359"/>
        <end position="383"/>
    </location>
</feature>
<feature type="transmembrane region" description="Helical" evidence="7">
    <location>
        <begin position="242"/>
        <end position="258"/>
    </location>
</feature>
<keyword evidence="6 7" id="KW-0472">Membrane</keyword>
<evidence type="ECO:0000256" key="2">
    <source>
        <dbReference type="ARBA" id="ARBA00022475"/>
    </source>
</evidence>
<dbReference type="RefSeq" id="WP_210031494.1">
    <property type="nucleotide sequence ID" value="NZ_JAGINU010000001.1"/>
</dbReference>
<dbReference type="Proteomes" id="UP001519295">
    <property type="component" value="Unassembled WGS sequence"/>
</dbReference>
<evidence type="ECO:0000256" key="6">
    <source>
        <dbReference type="ARBA" id="ARBA00023136"/>
    </source>
</evidence>
<name>A0ABS4VZS4_9PSEU</name>
<comment type="subcellular location">
    <subcellularLocation>
        <location evidence="1">Cell inner membrane</location>
        <topology evidence="1">Multi-pass membrane protein</topology>
    </subcellularLocation>
</comment>
<sequence length="430" mass="44384">MLVAGVLLLLLVLLLLRVPVGFAIGATGLVGLLSYGGLPVLAGFLETAPHSAIASHSLAPIPLFILMAQFVLLSGVATELFDAARIWVGRLPAGLGVGTTVSGAAFAAVSGSSTAAAATLAATSIPEMERRGYDGRLANGLVAVVGTLAAMVPPSIILVFYAILAEASVGKVLLAGFLPGLLITLAIIVTTLLLVRRNPDLAPRGEAHPVAVKVRTLTAVGPVLMLFLLVVGGIYIGLATPTEAAALGATGAFVLCALRRKATLAGVRKALGATLASSAMILLIIMAAFLFGYFLTLTRVTQGLVDTIGGLAAPPTVIFLLIALIYLVLGAFMDQIAILALTVPIVLPVIEELGYDPIWFGVMVVLLAEIGLVTPPLGLNVFIVARATGRPPEQIFRAVVPYIVAMLLLVLLFTAFPQIVLWIPETMGGS</sequence>
<keyword evidence="3" id="KW-0997">Cell inner membrane</keyword>
<feature type="transmembrane region" description="Helical" evidence="7">
    <location>
        <begin position="137"/>
        <end position="164"/>
    </location>
</feature>
<evidence type="ECO:0000259" key="8">
    <source>
        <dbReference type="Pfam" id="PF06808"/>
    </source>
</evidence>
<feature type="transmembrane region" description="Helical" evidence="7">
    <location>
        <begin position="101"/>
        <end position="125"/>
    </location>
</feature>
<dbReference type="PANTHER" id="PTHR33362">
    <property type="entry name" value="SIALIC ACID TRAP TRANSPORTER PERMEASE PROTEIN SIAT-RELATED"/>
    <property type="match status" value="1"/>
</dbReference>
<dbReference type="InterPro" id="IPR010656">
    <property type="entry name" value="DctM"/>
</dbReference>
<evidence type="ECO:0000313" key="10">
    <source>
        <dbReference type="Proteomes" id="UP001519295"/>
    </source>
</evidence>
<keyword evidence="4 7" id="KW-0812">Transmembrane</keyword>
<dbReference type="EMBL" id="JAGINU010000001">
    <property type="protein sequence ID" value="MBP2369448.1"/>
    <property type="molecule type" value="Genomic_DNA"/>
</dbReference>
<feature type="transmembrane region" description="Helical" evidence="7">
    <location>
        <begin position="176"/>
        <end position="195"/>
    </location>
</feature>
<evidence type="ECO:0000256" key="7">
    <source>
        <dbReference type="SAM" id="Phobius"/>
    </source>
</evidence>
<feature type="transmembrane region" description="Helical" evidence="7">
    <location>
        <begin position="307"/>
        <end position="329"/>
    </location>
</feature>
<evidence type="ECO:0000256" key="1">
    <source>
        <dbReference type="ARBA" id="ARBA00004429"/>
    </source>
</evidence>
<keyword evidence="10" id="KW-1185">Reference proteome</keyword>
<organism evidence="9 10">
    <name type="scientific">Pseudonocardia parietis</name>
    <dbReference type="NCBI Taxonomy" id="570936"/>
    <lineage>
        <taxon>Bacteria</taxon>
        <taxon>Bacillati</taxon>
        <taxon>Actinomycetota</taxon>
        <taxon>Actinomycetes</taxon>
        <taxon>Pseudonocardiales</taxon>
        <taxon>Pseudonocardiaceae</taxon>
        <taxon>Pseudonocardia</taxon>
    </lineage>
</organism>
<feature type="transmembrane region" description="Helical" evidence="7">
    <location>
        <begin position="61"/>
        <end position="81"/>
    </location>
</feature>
<comment type="caution">
    <text evidence="9">The sequence shown here is derived from an EMBL/GenBank/DDBJ whole genome shotgun (WGS) entry which is preliminary data.</text>
</comment>
<protein>
    <submittedName>
        <fullName evidence="9">Tripartite ATP-independent transporter DctM subunit</fullName>
    </submittedName>
</protein>
<feature type="domain" description="TRAP C4-dicarboxylate transport system permease DctM subunit" evidence="8">
    <location>
        <begin position="8"/>
        <end position="419"/>
    </location>
</feature>
<evidence type="ECO:0000256" key="3">
    <source>
        <dbReference type="ARBA" id="ARBA00022519"/>
    </source>
</evidence>
<feature type="transmembrane region" description="Helical" evidence="7">
    <location>
        <begin position="395"/>
        <end position="423"/>
    </location>
</feature>
<feature type="transmembrane region" description="Helical" evidence="7">
    <location>
        <begin position="336"/>
        <end position="353"/>
    </location>
</feature>
<feature type="transmembrane region" description="Helical" evidence="7">
    <location>
        <begin position="33"/>
        <end position="54"/>
    </location>
</feature>
<keyword evidence="5 7" id="KW-1133">Transmembrane helix</keyword>
<proteinExistence type="predicted"/>
<evidence type="ECO:0000256" key="4">
    <source>
        <dbReference type="ARBA" id="ARBA00022692"/>
    </source>
</evidence>
<dbReference type="InterPro" id="IPR004681">
    <property type="entry name" value="TRAP_DctM"/>
</dbReference>
<keyword evidence="2" id="KW-1003">Cell membrane</keyword>